<dbReference type="OrthoDB" id="10258877at2759"/>
<feature type="transmembrane region" description="Helical" evidence="1">
    <location>
        <begin position="20"/>
        <end position="41"/>
    </location>
</feature>
<evidence type="ECO:0000256" key="1">
    <source>
        <dbReference type="SAM" id="Phobius"/>
    </source>
</evidence>
<sequence>MVGNLKVHIVEIYVKYDVLFFTICLIFLCSILSCVSSTFCVSARLYSPFLFPQWYIQSF</sequence>
<organism evidence="2">
    <name type="scientific">Aquarana catesbeiana</name>
    <name type="common">American bullfrog</name>
    <name type="synonym">Rana catesbeiana</name>
    <dbReference type="NCBI Taxonomy" id="8400"/>
    <lineage>
        <taxon>Eukaryota</taxon>
        <taxon>Metazoa</taxon>
        <taxon>Chordata</taxon>
        <taxon>Craniata</taxon>
        <taxon>Vertebrata</taxon>
        <taxon>Euteleostomi</taxon>
        <taxon>Amphibia</taxon>
        <taxon>Batrachia</taxon>
        <taxon>Anura</taxon>
        <taxon>Neobatrachia</taxon>
        <taxon>Ranoidea</taxon>
        <taxon>Ranidae</taxon>
        <taxon>Aquarana</taxon>
    </lineage>
</organism>
<name>A0A2G9SKG2_AQUCT</name>
<proteinExistence type="predicted"/>
<dbReference type="PROSITE" id="PS51257">
    <property type="entry name" value="PROKAR_LIPOPROTEIN"/>
    <property type="match status" value="1"/>
</dbReference>
<keyword evidence="1" id="KW-1133">Transmembrane helix</keyword>
<accession>A0A2G9SKG2</accession>
<protein>
    <submittedName>
        <fullName evidence="2">Uncharacterized protein</fullName>
    </submittedName>
</protein>
<gene>
    <name evidence="2" type="ORF">AB205_0117930</name>
</gene>
<dbReference type="AlphaFoldDB" id="A0A2G9SKG2"/>
<evidence type="ECO:0000313" key="2">
    <source>
        <dbReference type="EMBL" id="PIO40554.1"/>
    </source>
</evidence>
<keyword evidence="1" id="KW-0812">Transmembrane</keyword>
<dbReference type="EMBL" id="KV923182">
    <property type="protein sequence ID" value="PIO40554.1"/>
    <property type="molecule type" value="Genomic_DNA"/>
</dbReference>
<keyword evidence="1" id="KW-0472">Membrane</keyword>
<reference evidence="2" key="1">
    <citation type="submission" date="2017-08" db="EMBL/GenBank/DDBJ databases">
        <title>Assembly of the North American Bullfrog Genome.</title>
        <authorList>
            <person name="Warren R.L."/>
            <person name="Vandervalk B.P."/>
            <person name="Kucuk E."/>
            <person name="Birol I."/>
            <person name="Helbing C."/>
            <person name="Pandoh P."/>
            <person name="Behsaz B."/>
            <person name="Mohamadi H."/>
            <person name="Chu J."/>
            <person name="Jackman S."/>
            <person name="Hammond S.A."/>
            <person name="Veldhoen N."/>
            <person name="Kirk H."/>
            <person name="Zhao Y."/>
            <person name="Coope R."/>
            <person name="Pleasance S."/>
            <person name="Moore R."/>
            <person name="Holt R."/>
        </authorList>
    </citation>
    <scope>NUCLEOTIDE SEQUENCE</scope>
    <source>
        <strain evidence="2">Bruno</strain>
        <tissue evidence="2">Liver</tissue>
    </source>
</reference>